<protein>
    <submittedName>
        <fullName evidence="3">Deoxyribonuclease</fullName>
    </submittedName>
</protein>
<comment type="caution">
    <text evidence="3">The sequence shown here is derived from an EMBL/GenBank/DDBJ whole genome shotgun (WGS) entry which is preliminary data.</text>
</comment>
<accession>A0A554NAI3</accession>
<dbReference type="InParanoid" id="A0A554NAI3"/>
<evidence type="ECO:0000313" key="3">
    <source>
        <dbReference type="EMBL" id="TSD14359.1"/>
    </source>
</evidence>
<dbReference type="OrthoDB" id="199482at2157"/>
<keyword evidence="4" id="KW-1185">Reference proteome</keyword>
<dbReference type="SUPFAM" id="SSF50249">
    <property type="entry name" value="Nucleic acid-binding proteins"/>
    <property type="match status" value="1"/>
</dbReference>
<evidence type="ECO:0000256" key="1">
    <source>
        <dbReference type="SAM" id="MobiDB-lite"/>
    </source>
</evidence>
<proteinExistence type="predicted"/>
<evidence type="ECO:0000313" key="4">
    <source>
        <dbReference type="Proteomes" id="UP000319894"/>
    </source>
</evidence>
<dbReference type="Pfam" id="PF01938">
    <property type="entry name" value="TRAM"/>
    <property type="match status" value="1"/>
</dbReference>
<dbReference type="Proteomes" id="UP000319894">
    <property type="component" value="Unassembled WGS sequence"/>
</dbReference>
<dbReference type="InterPro" id="IPR002792">
    <property type="entry name" value="TRAM_dom"/>
</dbReference>
<feature type="compositionally biased region" description="Basic and acidic residues" evidence="1">
    <location>
        <begin position="149"/>
        <end position="170"/>
    </location>
</feature>
<name>A0A554NAI3_9EURY</name>
<evidence type="ECO:0000259" key="2">
    <source>
        <dbReference type="PROSITE" id="PS50926"/>
    </source>
</evidence>
<feature type="region of interest" description="Disordered" evidence="1">
    <location>
        <begin position="102"/>
        <end position="170"/>
    </location>
</feature>
<dbReference type="EMBL" id="QMDX01000004">
    <property type="protein sequence ID" value="TSD14359.1"/>
    <property type="molecule type" value="Genomic_DNA"/>
</dbReference>
<sequence>MPDCPLADDCPSFSERIEGMGCQHYGDRGGAEWCQHYNKPIRDLKSQPVKPGEEIVVTIEDIHESGAGVGRTEDGFIVMVDGVLPEARARVRIDTVRSSLAWAEEVERLPMEDEEGDDADAEGDDADGTGPDPEEEEPEEVEAGADEGSSGRRAERERLGSRDNFWGKDD</sequence>
<gene>
    <name evidence="3" type="ORF">DP107_08915</name>
</gene>
<feature type="compositionally biased region" description="Acidic residues" evidence="1">
    <location>
        <begin position="112"/>
        <end position="145"/>
    </location>
</feature>
<dbReference type="PROSITE" id="PS50926">
    <property type="entry name" value="TRAM"/>
    <property type="match status" value="1"/>
</dbReference>
<dbReference type="InterPro" id="IPR012340">
    <property type="entry name" value="NA-bd_OB-fold"/>
</dbReference>
<feature type="domain" description="TRAM" evidence="2">
    <location>
        <begin position="48"/>
        <end position="107"/>
    </location>
</feature>
<dbReference type="RefSeq" id="WP_144261806.1">
    <property type="nucleotide sequence ID" value="NZ_QMDX01000004.1"/>
</dbReference>
<dbReference type="Gene3D" id="2.40.50.140">
    <property type="entry name" value="Nucleic acid-binding proteins"/>
    <property type="match status" value="1"/>
</dbReference>
<organism evidence="3 4">
    <name type="scientific">Haloglomus irregulare</name>
    <dbReference type="NCBI Taxonomy" id="2234134"/>
    <lineage>
        <taxon>Archaea</taxon>
        <taxon>Methanobacteriati</taxon>
        <taxon>Methanobacteriota</taxon>
        <taxon>Stenosarchaea group</taxon>
        <taxon>Halobacteria</taxon>
        <taxon>Halobacteriales</taxon>
        <taxon>Natronomonadaceae</taxon>
        <taxon>Haloglomus</taxon>
    </lineage>
</organism>
<dbReference type="AlphaFoldDB" id="A0A554NAI3"/>
<reference evidence="3 4" key="1">
    <citation type="submission" date="2018-06" db="EMBL/GenBank/DDBJ databases">
        <title>Natronomonas sp. F16-60 a new haloarchaeon isolated from a solar saltern of Isla Cristina, Huelva, Spain.</title>
        <authorList>
            <person name="Duran-Viseras A."/>
            <person name="Sanchez-Porro C."/>
            <person name="Ventosa A."/>
        </authorList>
    </citation>
    <scope>NUCLEOTIDE SEQUENCE [LARGE SCALE GENOMIC DNA]</scope>
    <source>
        <strain evidence="3 4">F16-60</strain>
    </source>
</reference>